<evidence type="ECO:0000256" key="2">
    <source>
        <dbReference type="SAM" id="Phobius"/>
    </source>
</evidence>
<feature type="transmembrane region" description="Helical" evidence="2">
    <location>
        <begin position="176"/>
        <end position="195"/>
    </location>
</feature>
<feature type="transmembrane region" description="Helical" evidence="2">
    <location>
        <begin position="420"/>
        <end position="437"/>
    </location>
</feature>
<feature type="region of interest" description="Disordered" evidence="1">
    <location>
        <begin position="452"/>
        <end position="488"/>
    </location>
</feature>
<keyword evidence="2" id="KW-0812">Transmembrane</keyword>
<dbReference type="Proteomes" id="UP001553031">
    <property type="component" value="Unassembled WGS sequence"/>
</dbReference>
<evidence type="ECO:0000256" key="1">
    <source>
        <dbReference type="SAM" id="MobiDB-lite"/>
    </source>
</evidence>
<protein>
    <recommendedName>
        <fullName evidence="5">Oligosaccharide repeat unit polymerase</fullName>
    </recommendedName>
</protein>
<reference evidence="3 4" key="1">
    <citation type="submission" date="2024-06" db="EMBL/GenBank/DDBJ databases">
        <title>The Natural Products Discovery Center: Release of the First 8490 Sequenced Strains for Exploring Actinobacteria Biosynthetic Diversity.</title>
        <authorList>
            <person name="Kalkreuter E."/>
            <person name="Kautsar S.A."/>
            <person name="Yang D."/>
            <person name="Bader C.D."/>
            <person name="Teijaro C.N."/>
            <person name="Fluegel L."/>
            <person name="Davis C.M."/>
            <person name="Simpson J.R."/>
            <person name="Lauterbach L."/>
            <person name="Steele A.D."/>
            <person name="Gui C."/>
            <person name="Meng S."/>
            <person name="Li G."/>
            <person name="Viehrig K."/>
            <person name="Ye F."/>
            <person name="Su P."/>
            <person name="Kiefer A.F."/>
            <person name="Nichols A."/>
            <person name="Cepeda A.J."/>
            <person name="Yan W."/>
            <person name="Fan B."/>
            <person name="Jiang Y."/>
            <person name="Adhikari A."/>
            <person name="Zheng C.-J."/>
            <person name="Schuster L."/>
            <person name="Cowan T.M."/>
            <person name="Smanski M.J."/>
            <person name="Chevrette M.G."/>
            <person name="De Carvalho L.P.S."/>
            <person name="Shen B."/>
        </authorList>
    </citation>
    <scope>NUCLEOTIDE SEQUENCE [LARGE SCALE GENOMIC DNA]</scope>
    <source>
        <strain evidence="3 4">NPDC079179</strain>
    </source>
</reference>
<evidence type="ECO:0000313" key="4">
    <source>
        <dbReference type="Proteomes" id="UP001553031"/>
    </source>
</evidence>
<feature type="transmembrane region" description="Helical" evidence="2">
    <location>
        <begin position="134"/>
        <end position="156"/>
    </location>
</feature>
<dbReference type="RefSeq" id="WP_363785186.1">
    <property type="nucleotide sequence ID" value="NZ_JBFBLL010000006.1"/>
</dbReference>
<keyword evidence="4" id="KW-1185">Reference proteome</keyword>
<sequence>MNPVAGAILLLTASAVVGLLALIHIRTRGRVDGLNLRLFMVLNFLLANVVSGFAHVLGWSKDRGFYEVLSGDPVGSTSGLTTAAWATFLASCALWAGLVVPRPRLFPARDDSREVPRRPLAPENLYSFAAAHRVSVGGLALVLAAAGGVGLIRVMGATTDQTGGRIISVDGGNARYAFLAGWLPWAVTLLVLAFAARRRATGQAVWNTLLLVGGLAALAVSATWNGGRAEIAYVAFPLLAIMLPRISILRWPLIVAGAVAMVVFVVATTSQRVGATTDPWSFIDWQWGRFSMSAWASNHTALHGSLHGETIWSALINVPLALLHLGGVSVDNPFRSMVQVSGYDLLGGEDQIYVVPGFSAEMLLNFGLVGVVAGYFLLGIFSAVVSDAYSRSRSETNRVLLATVGSTLVFQGIVGQLESFEVFVTLSILPLWALWVAERLFARPCDLGQPLEPGPAASSAPGSPGGQCGPNGTSGATALGGARAPARL</sequence>
<feature type="transmembrane region" description="Helical" evidence="2">
    <location>
        <begin position="6"/>
        <end position="25"/>
    </location>
</feature>
<gene>
    <name evidence="3" type="ORF">AB0O96_10095</name>
</gene>
<proteinExistence type="predicted"/>
<feature type="transmembrane region" description="Helical" evidence="2">
    <location>
        <begin position="204"/>
        <end position="224"/>
    </location>
</feature>
<evidence type="ECO:0000313" key="3">
    <source>
        <dbReference type="EMBL" id="MEV8158539.1"/>
    </source>
</evidence>
<keyword evidence="2" id="KW-0472">Membrane</keyword>
<comment type="caution">
    <text evidence="3">The sequence shown here is derived from an EMBL/GenBank/DDBJ whole genome shotgun (WGS) entry which is preliminary data.</text>
</comment>
<feature type="transmembrane region" description="Helical" evidence="2">
    <location>
        <begin position="363"/>
        <end position="385"/>
    </location>
</feature>
<name>A0ABV3KDS4_9MICC</name>
<accession>A0ABV3KDS4</accession>
<keyword evidence="2" id="KW-1133">Transmembrane helix</keyword>
<dbReference type="EMBL" id="JBFBLL010000006">
    <property type="protein sequence ID" value="MEV8158539.1"/>
    <property type="molecule type" value="Genomic_DNA"/>
</dbReference>
<evidence type="ECO:0008006" key="5">
    <source>
        <dbReference type="Google" id="ProtNLM"/>
    </source>
</evidence>
<feature type="transmembrane region" description="Helical" evidence="2">
    <location>
        <begin position="37"/>
        <end position="59"/>
    </location>
</feature>
<organism evidence="3 4">
    <name type="scientific">Kocuria salsicia</name>
    <dbReference type="NCBI Taxonomy" id="664639"/>
    <lineage>
        <taxon>Bacteria</taxon>
        <taxon>Bacillati</taxon>
        <taxon>Actinomycetota</taxon>
        <taxon>Actinomycetes</taxon>
        <taxon>Micrococcales</taxon>
        <taxon>Micrococcaceae</taxon>
        <taxon>Kocuria</taxon>
    </lineage>
</organism>
<feature type="transmembrane region" description="Helical" evidence="2">
    <location>
        <begin position="79"/>
        <end position="100"/>
    </location>
</feature>
<feature type="transmembrane region" description="Helical" evidence="2">
    <location>
        <begin position="253"/>
        <end position="270"/>
    </location>
</feature>